<keyword evidence="3 13" id="KW-0540">Nuclease</keyword>
<keyword evidence="4" id="KW-0479">Metal-binding</keyword>
<evidence type="ECO:0000256" key="4">
    <source>
        <dbReference type="ARBA" id="ARBA00022723"/>
    </source>
</evidence>
<protein>
    <recommendedName>
        <fullName evidence="13">CRISPR-associated endonuclease Cas9</fullName>
        <ecNumber evidence="13">3.1.-.-</ecNumber>
    </recommendedName>
</protein>
<dbReference type="RefSeq" id="WP_317637707.1">
    <property type="nucleotide sequence ID" value="NZ_AP026803.1"/>
</dbReference>
<dbReference type="EMBL" id="AP026803">
    <property type="protein sequence ID" value="BDR59986.1"/>
    <property type="molecule type" value="Genomic_DNA"/>
</dbReference>
<keyword evidence="8 13" id="KW-0694">RNA-binding</keyword>
<feature type="domain" description="HNH Cas9-type" evidence="14">
    <location>
        <begin position="795"/>
        <end position="961"/>
    </location>
</feature>
<evidence type="ECO:0000313" key="16">
    <source>
        <dbReference type="Proteomes" id="UP001321741"/>
    </source>
</evidence>
<accession>A0ABM8BFJ5</accession>
<evidence type="ECO:0000256" key="7">
    <source>
        <dbReference type="ARBA" id="ARBA00022842"/>
    </source>
</evidence>
<dbReference type="InterPro" id="IPR028629">
    <property type="entry name" value="Cas9"/>
</dbReference>
<dbReference type="InterPro" id="IPR032240">
    <property type="entry name" value="Cas9_REC"/>
</dbReference>
<dbReference type="InterPro" id="IPR032239">
    <property type="entry name" value="Cas9-BH"/>
</dbReference>
<evidence type="ECO:0000256" key="2">
    <source>
        <dbReference type="ARBA" id="ARBA00005244"/>
    </source>
</evidence>
<dbReference type="Pfam" id="PF16593">
    <property type="entry name" value="Cas9-BH"/>
    <property type="match status" value="1"/>
</dbReference>
<dbReference type="PROSITE" id="PS51749">
    <property type="entry name" value="HNH_CAS9"/>
    <property type="match status" value="1"/>
</dbReference>
<dbReference type="Pfam" id="PF22702">
    <property type="entry name" value="Cas9_RuvC"/>
    <property type="match status" value="1"/>
</dbReference>
<evidence type="ECO:0000256" key="6">
    <source>
        <dbReference type="ARBA" id="ARBA00022801"/>
    </source>
</evidence>
<dbReference type="NCBIfam" id="TIGR01865">
    <property type="entry name" value="cas_Csn1"/>
    <property type="match status" value="1"/>
</dbReference>
<name>A0ABM8BFJ5_9LACO</name>
<dbReference type="Pfam" id="PF16592">
    <property type="entry name" value="Cas9_REC"/>
    <property type="match status" value="1"/>
</dbReference>
<comment type="caution">
    <text evidence="13">Lacks conserved residue(s) required for the propagation of feature annotation.</text>
</comment>
<feature type="active site" description="Proton acceptor for HNH nuclease domain" evidence="13">
    <location>
        <position position="873"/>
    </location>
</feature>
<comment type="similarity">
    <text evidence="13">Belongs to the CRISPR-associated Cas9 family.</text>
</comment>
<gene>
    <name evidence="13 15" type="primary">cas9</name>
    <name evidence="15" type="ORF">KIM322_02470</name>
</gene>
<dbReference type="InterPro" id="IPR036397">
    <property type="entry name" value="RNaseH_sf"/>
</dbReference>
<dbReference type="GO" id="GO:0004519">
    <property type="term" value="F:endonuclease activity"/>
    <property type="evidence" value="ECO:0007669"/>
    <property type="project" value="UniProtKB-KW"/>
</dbReference>
<evidence type="ECO:0000256" key="10">
    <source>
        <dbReference type="ARBA" id="ARBA00023125"/>
    </source>
</evidence>
<comment type="cofactor">
    <cofactor evidence="1">
        <name>Mg(2+)</name>
        <dbReference type="ChEBI" id="CHEBI:18420"/>
    </cofactor>
</comment>
<dbReference type="InterPro" id="IPR033114">
    <property type="entry name" value="HNH_CAS9"/>
</dbReference>
<dbReference type="EC" id="3.1.-.-" evidence="13"/>
<dbReference type="Gene3D" id="1.10.30.50">
    <property type="match status" value="1"/>
</dbReference>
<dbReference type="InterPro" id="IPR032237">
    <property type="entry name" value="Cas9_PI"/>
</dbReference>
<keyword evidence="16" id="KW-1185">Reference proteome</keyword>
<evidence type="ECO:0000313" key="15">
    <source>
        <dbReference type="EMBL" id="BDR59986.1"/>
    </source>
</evidence>
<evidence type="ECO:0000259" key="14">
    <source>
        <dbReference type="PROSITE" id="PS51749"/>
    </source>
</evidence>
<comment type="subunit">
    <text evidence="12 13">Monomer. Binds crRNA and tracrRNA.</text>
</comment>
<evidence type="ECO:0000256" key="13">
    <source>
        <dbReference type="HAMAP-Rule" id="MF_01480"/>
    </source>
</evidence>
<dbReference type="InterPro" id="IPR003615">
    <property type="entry name" value="HNH_nuc"/>
</dbReference>
<evidence type="ECO:0000256" key="8">
    <source>
        <dbReference type="ARBA" id="ARBA00022884"/>
    </source>
</evidence>
<feature type="active site" description="For RuvC-like nuclease domain" evidence="13">
    <location>
        <position position="13"/>
    </location>
</feature>
<dbReference type="HAMAP" id="MF_01480">
    <property type="entry name" value="Cas9"/>
    <property type="match status" value="1"/>
</dbReference>
<dbReference type="InterPro" id="IPR055228">
    <property type="entry name" value="Cas9_RuvC"/>
</dbReference>
<comment type="similarity">
    <text evidence="2">Belongs to the CRISPR-associated protein Cas9 family. Subtype II-A subfamily.</text>
</comment>
<keyword evidence="5 13" id="KW-0255">Endonuclease</keyword>
<dbReference type="Gene3D" id="3.30.420.10">
    <property type="entry name" value="Ribonuclease H-like superfamily/Ribonuclease H"/>
    <property type="match status" value="1"/>
</dbReference>
<comment type="domain">
    <text evidence="13">Has 2 endonuclease domains. The discontinuous RuvC-like domain cleaves the target DNA noncomplementary to crRNA while the HNH nuclease domain cleaves the target DNA complementary to crRNA.</text>
</comment>
<evidence type="ECO:0000256" key="11">
    <source>
        <dbReference type="ARBA" id="ARBA00023211"/>
    </source>
</evidence>
<comment type="function">
    <text evidence="13">CRISPR (clustered regularly interspaced short palindromic repeat) is an adaptive immune system that provides protection against mobile genetic elements (viruses, transposable elements and conjugative plasmids). CRISPR clusters contain spacers, sequences complementary to antecedent mobile elements, and target invading nucleic acids. CRISPR clusters are transcribed and processed into CRISPR RNA (crRNA). In type II CRISPR systems correct processing of pre-crRNA requires a trans-encoded small RNA (tracrRNA), endogenous ribonuclease 3 (rnc) and this protein. The tracrRNA serves as a guide for ribonuclease 3-aided processing of pre-crRNA. Subsequently Cas9/crRNA/tracrRNA endonucleolytically cleaves linear or circular dsDNA target complementary to the spacer; Cas9 is inactive in the absence of the 2 guide RNAs (gRNA). Cas9 recognizes the protospacer adjacent motif (PAM) in the CRISPR repeat sequences to help distinguish self versus nonself, as targets within the bacterial CRISPR locus do not have PAMs. PAM recognition is also required for catalytic activity.</text>
</comment>
<dbReference type="Proteomes" id="UP001321741">
    <property type="component" value="Chromosome"/>
</dbReference>
<organism evidence="15 16">
    <name type="scientific">Lactobacillus xylocopicola</name>
    <dbReference type="NCBI Taxonomy" id="2976676"/>
    <lineage>
        <taxon>Bacteria</taxon>
        <taxon>Bacillati</taxon>
        <taxon>Bacillota</taxon>
        <taxon>Bacilli</taxon>
        <taxon>Lactobacillales</taxon>
        <taxon>Lactobacillaceae</taxon>
        <taxon>Lactobacillus</taxon>
    </lineage>
</organism>
<evidence type="ECO:0000256" key="5">
    <source>
        <dbReference type="ARBA" id="ARBA00022759"/>
    </source>
</evidence>
<evidence type="ECO:0000256" key="9">
    <source>
        <dbReference type="ARBA" id="ARBA00023118"/>
    </source>
</evidence>
<sequence length="1392" mass="160196">MVKVADDYILGLDIGTNSCGWAVTDKQNTLLKLRGKTAIGSHLFEEGHSAADRRSFRTTRRRLKRRKWRLKLLEEIFAEPMAEVDENFFARLHQSWISPLDNDRPKYQAIVFPTPEEDRAFYQDYPTIYHLRYALMTEDKQFDLRAIFMAMHHIVKYRGNFLQDTPVKNFEASKIKVAAALESINSALADMAGENADLIKLKVANAAEIEKIIKGEDEAKTVAKLDKVKKITQLLVDPTNKEAKNLAKQLANALMGYKTRFEVILGKEIEKADQNAWNFKLSDEDADDKLDALLPELSDNEQTIIAEIKLLFGAITLSNIVDEGKSLSESMIGKYQQHSKDYRLLKSVVHSQHDRKKGQSLRLAYDLYVNNRHGSLLKAKQELGFKNVLNKEDFYKLVQKNVDDSEDAQTILQEIEEDNFMPKQRTSANGVIPFQLHQRELDQIIKMQSKYYPFLAEENPVVDHQKQAPYKLDELIRFRVPYYVGPMITPDDQEKTSGKSFAWMVRKADGAITPWNFEAKVDRIESANRFIKRMTLKDTYLLGEDVVPANSLLYQKYEVLNELNNIRINGSRLDVPTKQEIYEGLFKTRKTVTASSLITYLQTNHHLQYVDIKGLADPQKFNSSLASFYHLKNLGVFSQELDNPQYEKDFEQIIEWSTVFEDTRIFQEKLREITWLTPEQFKAISTWRLKGWGRLSRRLLVELHDQNGQNIMERLWDSQQNFMQIVNEPAFKAAIEKENQAVTKRSGVEDILADAYTSPANKKAIRQVVKVVDDVVKATGGKVPAQFAVEFTRNPDPNPKLTQIRGSKLLKVYSDTAKELVDQELTNNLKQKMESRQLAQDKYFLYFMQAGRDAYTGQRINIDEITTKYQIDHILPQSFVKDDSLDNRVLTASPLNAQKSDDVPFKRFGNKTAVGLSMTITQMWKVWQKVGLISKTKLTNLMLDPDHLYKYQKSGFIHRQLVETSQIIKLVAVILQDKYPDSEIITVKAKDNSALRKRLSLYKSREVNDYHHAIDAYLSAICGNFLYQVYPKLRPFFVYGQYQRFGNDSKQKDETMEKVKTFNFLWPLLQKDNEKHQAPEEIVENFTDHIVFYKHPDIFDKLRRAYNFKFMLVSRETTTEERNLFNMTVYPRAERDTAATRSLIPKGKGLNPAIYGGYSGNADAYMAIVKIEKAKDAVYKVVGVPMRALADLKQAAKAGNYDAVLKQTLTPLVMYDKKGKPKRGFKDFRILGGRVLYKQVVIDGDRKFMLYSSVYMANAKQLTLSPEAMRIVTDNFKQGDNIDQLLIDVYDEILTKVDRYLPLFDTNGFRRGLHNGREKFLTLEISEKKNTVKQILNGLHDNLVLGNLKNLGIKTLFGMMTVTSGITLSPDAKLLFQSPTGLFEKQVRITDL</sequence>
<keyword evidence="9 13" id="KW-0051">Antiviral defense</keyword>
<evidence type="ECO:0000256" key="12">
    <source>
        <dbReference type="ARBA" id="ARBA00046380"/>
    </source>
</evidence>
<keyword evidence="6 13" id="KW-0378">Hydrolase</keyword>
<proteinExistence type="inferred from homology"/>
<evidence type="ECO:0000256" key="1">
    <source>
        <dbReference type="ARBA" id="ARBA00001946"/>
    </source>
</evidence>
<keyword evidence="10 13" id="KW-0238">DNA-binding</keyword>
<dbReference type="Pfam" id="PF16595">
    <property type="entry name" value="Cas9_PI"/>
    <property type="match status" value="1"/>
</dbReference>
<reference evidence="15 16" key="1">
    <citation type="journal article" date="2023" name="Microbiol. Spectr.">
        <title>Symbiosis of Carpenter Bees with Uncharacterized Lactic Acid Bacteria Showing NAD Auxotrophy.</title>
        <authorList>
            <person name="Kawasaki S."/>
            <person name="Ozawa K."/>
            <person name="Mori T."/>
            <person name="Yamamoto A."/>
            <person name="Ito M."/>
            <person name="Ohkuma M."/>
            <person name="Sakamoto M."/>
            <person name="Matsutani M."/>
        </authorList>
    </citation>
    <scope>NUCLEOTIDE SEQUENCE [LARGE SCALE GENOMIC DNA]</scope>
    <source>
        <strain evidence="15 16">Kim32-2</strain>
    </source>
</reference>
<keyword evidence="7" id="KW-0460">Magnesium</keyword>
<keyword evidence="11" id="KW-0464">Manganese</keyword>
<evidence type="ECO:0000256" key="3">
    <source>
        <dbReference type="ARBA" id="ARBA00022722"/>
    </source>
</evidence>
<dbReference type="Pfam" id="PF13395">
    <property type="entry name" value="HNH_4"/>
    <property type="match status" value="1"/>
</dbReference>